<dbReference type="Proteomes" id="UP001500503">
    <property type="component" value="Unassembled WGS sequence"/>
</dbReference>
<sequence length="335" mass="36504">MNGTSTQPDPNERAELARLLPGPVERDLPRDRHQRLQEFVMSRIHQDLRSAEQAPRRSPKRWPVFLASALTAVAVAAAVTFVAVGHDSGPAGAPPAPGSSSTPINGGRTMSTRQMLLAAATSAERRPATDGAYWRVRTLREVRVGKVDHKQILEDWYGKDGYYWQGTLTLDGTGGPSGPASIYRDKKKSSRPFELSDRRFTLAEIKGLPTTTRGIVKWASGVARHVSPDWRQYDIDGFTTDLLIQLLAEAPATPQTRAAAFRALAGRPFVKNAGRAKDEEGRTGYALRIDGTRYLIDPSTATLLSESTTADGKYGATTYLKAGWTNEAPNPPSGH</sequence>
<evidence type="ECO:0000256" key="1">
    <source>
        <dbReference type="SAM" id="MobiDB-lite"/>
    </source>
</evidence>
<organism evidence="3 4">
    <name type="scientific">Actinoallomurus oryzae</name>
    <dbReference type="NCBI Taxonomy" id="502180"/>
    <lineage>
        <taxon>Bacteria</taxon>
        <taxon>Bacillati</taxon>
        <taxon>Actinomycetota</taxon>
        <taxon>Actinomycetes</taxon>
        <taxon>Streptosporangiales</taxon>
        <taxon>Thermomonosporaceae</taxon>
        <taxon>Actinoallomurus</taxon>
    </lineage>
</organism>
<reference evidence="4" key="1">
    <citation type="journal article" date="2019" name="Int. J. Syst. Evol. Microbiol.">
        <title>The Global Catalogue of Microorganisms (GCM) 10K type strain sequencing project: providing services to taxonomists for standard genome sequencing and annotation.</title>
        <authorList>
            <consortium name="The Broad Institute Genomics Platform"/>
            <consortium name="The Broad Institute Genome Sequencing Center for Infectious Disease"/>
            <person name="Wu L."/>
            <person name="Ma J."/>
        </authorList>
    </citation>
    <scope>NUCLEOTIDE SEQUENCE [LARGE SCALE GENOMIC DNA]</scope>
    <source>
        <strain evidence="4">JCM 17933</strain>
    </source>
</reference>
<dbReference type="NCBIfam" id="NF038083">
    <property type="entry name" value="CU044_5270_fam"/>
    <property type="match status" value="1"/>
</dbReference>
<evidence type="ECO:0000256" key="2">
    <source>
        <dbReference type="SAM" id="Phobius"/>
    </source>
</evidence>
<keyword evidence="2" id="KW-1133">Transmembrane helix</keyword>
<evidence type="ECO:0000313" key="3">
    <source>
        <dbReference type="EMBL" id="GAA4515428.1"/>
    </source>
</evidence>
<feature type="transmembrane region" description="Helical" evidence="2">
    <location>
        <begin position="64"/>
        <end position="84"/>
    </location>
</feature>
<keyword evidence="2" id="KW-0812">Transmembrane</keyword>
<name>A0ABP8R110_9ACTN</name>
<feature type="region of interest" description="Disordered" evidence="1">
    <location>
        <begin position="1"/>
        <end position="30"/>
    </location>
</feature>
<dbReference type="RefSeq" id="WP_345473916.1">
    <property type="nucleotide sequence ID" value="NZ_BAABHF010000050.1"/>
</dbReference>
<feature type="region of interest" description="Disordered" evidence="1">
    <location>
        <begin position="87"/>
        <end position="108"/>
    </location>
</feature>
<evidence type="ECO:0000313" key="4">
    <source>
        <dbReference type="Proteomes" id="UP001500503"/>
    </source>
</evidence>
<proteinExistence type="predicted"/>
<dbReference type="EMBL" id="BAABHF010000050">
    <property type="protein sequence ID" value="GAA4515428.1"/>
    <property type="molecule type" value="Genomic_DNA"/>
</dbReference>
<keyword evidence="2" id="KW-0472">Membrane</keyword>
<accession>A0ABP8R110</accession>
<gene>
    <name evidence="3" type="ORF">GCM10023191_085230</name>
</gene>
<protein>
    <submittedName>
        <fullName evidence="3">CU044_5270 family protein</fullName>
    </submittedName>
</protein>
<dbReference type="InterPro" id="IPR047789">
    <property type="entry name" value="CU044_5270-like"/>
</dbReference>
<comment type="caution">
    <text evidence="3">The sequence shown here is derived from an EMBL/GenBank/DDBJ whole genome shotgun (WGS) entry which is preliminary data.</text>
</comment>
<keyword evidence="4" id="KW-1185">Reference proteome</keyword>